<name>A0A3Q9RK60_9BACI</name>
<reference evidence="1 2" key="1">
    <citation type="submission" date="2018-01" db="EMBL/GenBank/DDBJ databases">
        <title>Bacillus asahii Genome sequencing and assembly.</title>
        <authorList>
            <person name="Jiang H."/>
            <person name="Feng Y."/>
            <person name="Zhao F."/>
            <person name="Lin X."/>
        </authorList>
    </citation>
    <scope>NUCLEOTIDE SEQUENCE [LARGE SCALE GENOMIC DNA]</scope>
    <source>
        <strain evidence="1 2">OM18</strain>
    </source>
</reference>
<dbReference type="KEGG" id="pasa:BAOM_2987"/>
<protein>
    <submittedName>
        <fullName evidence="1">Uncharacterized protein</fullName>
    </submittedName>
</protein>
<dbReference type="Proteomes" id="UP000283095">
    <property type="component" value="Chromosome"/>
</dbReference>
<evidence type="ECO:0000313" key="1">
    <source>
        <dbReference type="EMBL" id="AZV43596.1"/>
    </source>
</evidence>
<dbReference type="AlphaFoldDB" id="A0A3Q9RK60"/>
<organism evidence="1 2">
    <name type="scientific">Peribacillus asahii</name>
    <dbReference type="NCBI Taxonomy" id="228899"/>
    <lineage>
        <taxon>Bacteria</taxon>
        <taxon>Bacillati</taxon>
        <taxon>Bacillota</taxon>
        <taxon>Bacilli</taxon>
        <taxon>Bacillales</taxon>
        <taxon>Bacillaceae</taxon>
        <taxon>Peribacillus</taxon>
    </lineage>
</organism>
<dbReference type="RefSeq" id="WP_127760742.1">
    <property type="nucleotide sequence ID" value="NZ_CP026095.1"/>
</dbReference>
<evidence type="ECO:0000313" key="2">
    <source>
        <dbReference type="Proteomes" id="UP000283095"/>
    </source>
</evidence>
<gene>
    <name evidence="1" type="ORF">BAOM_2987</name>
</gene>
<sequence>MKGDLFINKDQVISATLSAPVAPTIFFKGKEDIEILRLEPNGDIFIRGRLVENDKQITDGLRQFLLSHGY</sequence>
<dbReference type="EMBL" id="CP026095">
    <property type="protein sequence ID" value="AZV43596.1"/>
    <property type="molecule type" value="Genomic_DNA"/>
</dbReference>
<accession>A0A3Q9RK60</accession>
<proteinExistence type="predicted"/>